<dbReference type="Gene3D" id="3.30.360.10">
    <property type="entry name" value="Dihydrodipicolinate Reductase, domain 2"/>
    <property type="match status" value="1"/>
</dbReference>
<evidence type="ECO:0000313" key="4">
    <source>
        <dbReference type="EMBL" id="MFC0562547.1"/>
    </source>
</evidence>
<sequence>MRIGMIGMGVISKFYVHALEYKLNDPVLVAVCDLNEERMNRFLDEGVSCFRNYHDLLAQKDIDAVIINVPNDKHFQICRDALRAGKHVCCEKPLTLTVEEAKELVSISKKTNGTLFTAFHRRYNVYFVSALKEFHSADEVASIHARYLEKIEEHAGEDKWYLEPERCGGGCVADNGPNVFDTLAFFLGNMTVESADITRNQQNVDVKASIQLKTDSGTPVHVELDWAYENGEKKDVHIMLKDGRQIYVDMLEGFSEFKSSLYHEYNEILLDFKKKIESGGCHGEDGLDAVRLVNETYKLEALKA</sequence>
<dbReference type="InterPro" id="IPR055170">
    <property type="entry name" value="GFO_IDH_MocA-like_dom"/>
</dbReference>
<feature type="domain" description="GFO/IDH/MocA-like oxidoreductase" evidence="3">
    <location>
        <begin position="139"/>
        <end position="243"/>
    </location>
</feature>
<dbReference type="InterPro" id="IPR050463">
    <property type="entry name" value="Gfo/Idh/MocA_oxidrdct_glycsds"/>
</dbReference>
<keyword evidence="1" id="KW-0560">Oxidoreductase</keyword>
<dbReference type="SUPFAM" id="SSF55347">
    <property type="entry name" value="Glyceraldehyde-3-phosphate dehydrogenase-like, C-terminal domain"/>
    <property type="match status" value="1"/>
</dbReference>
<name>A0ABV6NP39_9BACI</name>
<evidence type="ECO:0000313" key="5">
    <source>
        <dbReference type="Proteomes" id="UP001589833"/>
    </source>
</evidence>
<dbReference type="RefSeq" id="WP_273847600.1">
    <property type="nucleotide sequence ID" value="NZ_JAQQWT010000028.1"/>
</dbReference>
<dbReference type="Proteomes" id="UP001589833">
    <property type="component" value="Unassembled WGS sequence"/>
</dbReference>
<organism evidence="4 5">
    <name type="scientific">Halalkalibacter alkalisediminis</name>
    <dbReference type="NCBI Taxonomy" id="935616"/>
    <lineage>
        <taxon>Bacteria</taxon>
        <taxon>Bacillati</taxon>
        <taxon>Bacillota</taxon>
        <taxon>Bacilli</taxon>
        <taxon>Bacillales</taxon>
        <taxon>Bacillaceae</taxon>
        <taxon>Halalkalibacter</taxon>
    </lineage>
</organism>
<evidence type="ECO:0000259" key="3">
    <source>
        <dbReference type="Pfam" id="PF22725"/>
    </source>
</evidence>
<comment type="caution">
    <text evidence="4">The sequence shown here is derived from an EMBL/GenBank/DDBJ whole genome shotgun (WGS) entry which is preliminary data.</text>
</comment>
<proteinExistence type="predicted"/>
<evidence type="ECO:0000256" key="1">
    <source>
        <dbReference type="ARBA" id="ARBA00023002"/>
    </source>
</evidence>
<protein>
    <submittedName>
        <fullName evidence="4">Gfo/Idh/MocA family protein</fullName>
    </submittedName>
</protein>
<dbReference type="Pfam" id="PF01408">
    <property type="entry name" value="GFO_IDH_MocA"/>
    <property type="match status" value="1"/>
</dbReference>
<dbReference type="SUPFAM" id="SSF51735">
    <property type="entry name" value="NAD(P)-binding Rossmann-fold domains"/>
    <property type="match status" value="1"/>
</dbReference>
<dbReference type="Pfam" id="PF22725">
    <property type="entry name" value="GFO_IDH_MocA_C3"/>
    <property type="match status" value="1"/>
</dbReference>
<dbReference type="InterPro" id="IPR036291">
    <property type="entry name" value="NAD(P)-bd_dom_sf"/>
</dbReference>
<dbReference type="PANTHER" id="PTHR43818">
    <property type="entry name" value="BCDNA.GH03377"/>
    <property type="match status" value="1"/>
</dbReference>
<keyword evidence="5" id="KW-1185">Reference proteome</keyword>
<feature type="domain" description="Gfo/Idh/MocA-like oxidoreductase N-terminal" evidence="2">
    <location>
        <begin position="1"/>
        <end position="118"/>
    </location>
</feature>
<dbReference type="EMBL" id="JBHLTR010000136">
    <property type="protein sequence ID" value="MFC0562547.1"/>
    <property type="molecule type" value="Genomic_DNA"/>
</dbReference>
<reference evidence="4 5" key="1">
    <citation type="submission" date="2024-09" db="EMBL/GenBank/DDBJ databases">
        <authorList>
            <person name="Sun Q."/>
            <person name="Mori K."/>
        </authorList>
    </citation>
    <scope>NUCLEOTIDE SEQUENCE [LARGE SCALE GENOMIC DNA]</scope>
    <source>
        <strain evidence="4 5">NCAIM B.02301</strain>
    </source>
</reference>
<evidence type="ECO:0000259" key="2">
    <source>
        <dbReference type="Pfam" id="PF01408"/>
    </source>
</evidence>
<accession>A0ABV6NP39</accession>
<dbReference type="InterPro" id="IPR000683">
    <property type="entry name" value="Gfo/Idh/MocA-like_OxRdtase_N"/>
</dbReference>
<gene>
    <name evidence="4" type="ORF">ACFFH4_27365</name>
</gene>
<dbReference type="PANTHER" id="PTHR43818:SF11">
    <property type="entry name" value="BCDNA.GH03377"/>
    <property type="match status" value="1"/>
</dbReference>
<dbReference type="Gene3D" id="3.40.50.720">
    <property type="entry name" value="NAD(P)-binding Rossmann-like Domain"/>
    <property type="match status" value="1"/>
</dbReference>